<organism evidence="2 3">
    <name type="scientific">Cylindrotheca closterium</name>
    <dbReference type="NCBI Taxonomy" id="2856"/>
    <lineage>
        <taxon>Eukaryota</taxon>
        <taxon>Sar</taxon>
        <taxon>Stramenopiles</taxon>
        <taxon>Ochrophyta</taxon>
        <taxon>Bacillariophyta</taxon>
        <taxon>Bacillariophyceae</taxon>
        <taxon>Bacillariophycidae</taxon>
        <taxon>Bacillariales</taxon>
        <taxon>Bacillariaceae</taxon>
        <taxon>Cylindrotheca</taxon>
    </lineage>
</organism>
<evidence type="ECO:0000313" key="2">
    <source>
        <dbReference type="EMBL" id="CAJ1945924.1"/>
    </source>
</evidence>
<feature type="compositionally biased region" description="Polar residues" evidence="1">
    <location>
        <begin position="19"/>
        <end position="31"/>
    </location>
</feature>
<dbReference type="Proteomes" id="UP001295423">
    <property type="component" value="Unassembled WGS sequence"/>
</dbReference>
<keyword evidence="3" id="KW-1185">Reference proteome</keyword>
<proteinExistence type="predicted"/>
<sequence>MFTVIYANQAHHNEPDTEQLPSSSPQTSTEFQEVPITKDESPHKSENSMSTASLTAMSNPSMAEEDVSWATLQVVGDDSSENDDGDSDDEDLDVQELLDMYDTIDTIQVGRELAETPSKIIKRPSSYNLKGEEKEVRFSTVQVREYPIVPGDNPSGDSGPPITIGWKPTREMEVSVDHNEQYGLYADEKALQNSDHSRIKRNVEGLHLSHLKRMCKLHHSGYSSKEIGAATKAADDERRKREETLKSLKNEKLNEYKETIKRAFRNATVARKAKKAEKEFLKPYIERSSKNRHSSIVNESGELPNAKTYEDDGGFWYY</sequence>
<comment type="caution">
    <text evidence="2">The sequence shown here is derived from an EMBL/GenBank/DDBJ whole genome shotgun (WGS) entry which is preliminary data.</text>
</comment>
<feature type="compositionally biased region" description="Basic and acidic residues" evidence="1">
    <location>
        <begin position="36"/>
        <end position="46"/>
    </location>
</feature>
<dbReference type="AlphaFoldDB" id="A0AAD2CVU4"/>
<protein>
    <submittedName>
        <fullName evidence="2">Uncharacterized protein</fullName>
    </submittedName>
</protein>
<dbReference type="EMBL" id="CAKOGP040001557">
    <property type="protein sequence ID" value="CAJ1945924.1"/>
    <property type="molecule type" value="Genomic_DNA"/>
</dbReference>
<accession>A0AAD2CVU4</accession>
<gene>
    <name evidence="2" type="ORF">CYCCA115_LOCUS10066</name>
</gene>
<feature type="compositionally biased region" description="Acidic residues" evidence="1">
    <location>
        <begin position="78"/>
        <end position="90"/>
    </location>
</feature>
<evidence type="ECO:0000256" key="1">
    <source>
        <dbReference type="SAM" id="MobiDB-lite"/>
    </source>
</evidence>
<feature type="compositionally biased region" description="Polar residues" evidence="1">
    <location>
        <begin position="47"/>
        <end position="61"/>
    </location>
</feature>
<name>A0AAD2CVU4_9STRA</name>
<evidence type="ECO:0000313" key="3">
    <source>
        <dbReference type="Proteomes" id="UP001295423"/>
    </source>
</evidence>
<reference evidence="2" key="1">
    <citation type="submission" date="2023-08" db="EMBL/GenBank/DDBJ databases">
        <authorList>
            <person name="Audoor S."/>
            <person name="Bilcke G."/>
        </authorList>
    </citation>
    <scope>NUCLEOTIDE SEQUENCE</scope>
</reference>
<feature type="region of interest" description="Disordered" evidence="1">
    <location>
        <begin position="1"/>
        <end position="90"/>
    </location>
</feature>